<evidence type="ECO:0000256" key="5">
    <source>
        <dbReference type="SAM" id="Phobius"/>
    </source>
</evidence>
<evidence type="ECO:0000256" key="2">
    <source>
        <dbReference type="ARBA" id="ARBA00022538"/>
    </source>
</evidence>
<dbReference type="InterPro" id="IPR018422">
    <property type="entry name" value="Cation/H_exchanger_CPA1"/>
</dbReference>
<keyword evidence="5" id="KW-0472">Membrane</keyword>
<organism evidence="6 7">
    <name type="scientific">Zingiber officinale</name>
    <name type="common">Ginger</name>
    <name type="synonym">Amomum zingiber</name>
    <dbReference type="NCBI Taxonomy" id="94328"/>
    <lineage>
        <taxon>Eukaryota</taxon>
        <taxon>Viridiplantae</taxon>
        <taxon>Streptophyta</taxon>
        <taxon>Embryophyta</taxon>
        <taxon>Tracheophyta</taxon>
        <taxon>Spermatophyta</taxon>
        <taxon>Magnoliopsida</taxon>
        <taxon>Liliopsida</taxon>
        <taxon>Zingiberales</taxon>
        <taxon>Zingiberaceae</taxon>
        <taxon>Zingiber</taxon>
    </lineage>
</organism>
<evidence type="ECO:0000313" key="7">
    <source>
        <dbReference type="Proteomes" id="UP000734854"/>
    </source>
</evidence>
<evidence type="ECO:0008006" key="8">
    <source>
        <dbReference type="Google" id="ProtNLM"/>
    </source>
</evidence>
<accession>A0A8J5II66</accession>
<dbReference type="GO" id="GO:0005886">
    <property type="term" value="C:plasma membrane"/>
    <property type="evidence" value="ECO:0007669"/>
    <property type="project" value="TreeGrafter"/>
</dbReference>
<dbReference type="GO" id="GO:0098719">
    <property type="term" value="P:sodium ion import across plasma membrane"/>
    <property type="evidence" value="ECO:0007669"/>
    <property type="project" value="TreeGrafter"/>
</dbReference>
<keyword evidence="2" id="KW-0633">Potassium transport</keyword>
<proteinExistence type="predicted"/>
<comment type="caution">
    <text evidence="6">The sequence shown here is derived from an EMBL/GenBank/DDBJ whole genome shotgun (WGS) entry which is preliminary data.</text>
</comment>
<evidence type="ECO:0000256" key="1">
    <source>
        <dbReference type="ARBA" id="ARBA00022448"/>
    </source>
</evidence>
<keyword evidence="1" id="KW-0813">Transport</keyword>
<dbReference type="GO" id="GO:0015385">
    <property type="term" value="F:sodium:proton antiporter activity"/>
    <property type="evidence" value="ECO:0007669"/>
    <property type="project" value="InterPro"/>
</dbReference>
<keyword evidence="5" id="KW-0812">Transmembrane</keyword>
<evidence type="ECO:0000256" key="3">
    <source>
        <dbReference type="ARBA" id="ARBA00022958"/>
    </source>
</evidence>
<dbReference type="GO" id="GO:0015386">
    <property type="term" value="F:potassium:proton antiporter activity"/>
    <property type="evidence" value="ECO:0007669"/>
    <property type="project" value="TreeGrafter"/>
</dbReference>
<gene>
    <name evidence="6" type="ORF">ZIOFF_000572</name>
</gene>
<dbReference type="PANTHER" id="PTHR10110:SF117">
    <property type="entry name" value="SODIUM_HYDROGEN EXCHANGER 2"/>
    <property type="match status" value="1"/>
</dbReference>
<dbReference type="AlphaFoldDB" id="A0A8J5II66"/>
<evidence type="ECO:0000256" key="4">
    <source>
        <dbReference type="ARBA" id="ARBA00023065"/>
    </source>
</evidence>
<evidence type="ECO:0000313" key="6">
    <source>
        <dbReference type="EMBL" id="KAG6535550.1"/>
    </source>
</evidence>
<protein>
    <recommendedName>
        <fullName evidence="8">Cation/H+ exchanger domain-containing protein</fullName>
    </recommendedName>
</protein>
<sequence>MKIVYGTVGLVVRLCWRHGVGFVFFGLRRNPAQREREPPPSLVSEDTISSLGFTRSPPSWTEAEASALAAAAREICRQRSSLGHFLCLFLSPTGSPSPLVDTDAVNRRLPPLSLTSPLAGRNIRPLSLSYEPRLFTAVTASSRDHSRRRKPPLPPPAAIVAASNRRRLLQWPAASPTNTATSNCCGVSPLPPLAASAILWTAAIWRAQGRLVIRILLEGRKGIRGKKEGSLVFWHMKGFALKEHTVHLCEGVGFVFFGLRRNPAQREREPPPSLASEDTISSLVFTRSPSSWTEAEASALAAAAGEIRQQRSSLGHFLCLFLSPIGSPSPLADMDAVNGRLPPLSLTSPLAGRNIRPLSLSYEPRLFTPTAIVAAGNRRRLPQWPAASPTTTAASNCCGVSPLPPLAASVILWTAAIWRAQLSDFVCFGDMKKLGWIYAIWWSLEIFRIARFIWEFMLGVIFSAMDSVYTLQVLNQDETPLLYSLVFGKGVVNDATSVMLFNAIQNFGLVQIDAIIILKFLANFGYLFLTSTLLRAFV</sequence>
<keyword evidence="5" id="KW-1133">Transmembrane helix</keyword>
<dbReference type="GO" id="GO:0051453">
    <property type="term" value="P:regulation of intracellular pH"/>
    <property type="evidence" value="ECO:0007669"/>
    <property type="project" value="TreeGrafter"/>
</dbReference>
<name>A0A8J5II66_ZINOF</name>
<reference evidence="6 7" key="1">
    <citation type="submission" date="2020-08" db="EMBL/GenBank/DDBJ databases">
        <title>Plant Genome Project.</title>
        <authorList>
            <person name="Zhang R.-G."/>
        </authorList>
    </citation>
    <scope>NUCLEOTIDE SEQUENCE [LARGE SCALE GENOMIC DNA]</scope>
    <source>
        <tissue evidence="6">Rhizome</tissue>
    </source>
</reference>
<feature type="transmembrane region" description="Helical" evidence="5">
    <location>
        <begin position="516"/>
        <end position="537"/>
    </location>
</feature>
<keyword evidence="7" id="KW-1185">Reference proteome</keyword>
<keyword evidence="3" id="KW-0630">Potassium</keyword>
<dbReference type="EMBL" id="JACMSC010000001">
    <property type="protein sequence ID" value="KAG6535550.1"/>
    <property type="molecule type" value="Genomic_DNA"/>
</dbReference>
<dbReference type="Gene3D" id="6.10.140.1330">
    <property type="match status" value="1"/>
</dbReference>
<keyword evidence="4" id="KW-0406">Ion transport</keyword>
<dbReference type="PANTHER" id="PTHR10110">
    <property type="entry name" value="SODIUM/HYDROGEN EXCHANGER"/>
    <property type="match status" value="1"/>
</dbReference>
<dbReference type="Proteomes" id="UP000734854">
    <property type="component" value="Unassembled WGS sequence"/>
</dbReference>